<name>A0A066XKT8_COLSU</name>
<feature type="compositionally biased region" description="Polar residues" evidence="1">
    <location>
        <begin position="105"/>
        <end position="117"/>
    </location>
</feature>
<sequence>MIIAEIRFAVRAPSRNPPSPPVAFVNATETHEPRQREGGNSSSRPTLRTTQTNPEERTRCTEEAYTIQAPDALAPLCPFRLLRHRLSQTLGGIGESNDDLPREPSSPQNRSRPAQTY</sequence>
<accession>A0A066XKT8</accession>
<reference evidence="3" key="1">
    <citation type="journal article" date="2014" name="Genome Announc.">
        <title>Draft genome sequence of Colletotrichum sublineola, a destructive pathogen of cultivated sorghum.</title>
        <authorList>
            <person name="Baroncelli R."/>
            <person name="Sanz-Martin J.M."/>
            <person name="Rech G.E."/>
            <person name="Sukno S.A."/>
            <person name="Thon M.R."/>
        </authorList>
    </citation>
    <scope>NUCLEOTIDE SEQUENCE [LARGE SCALE GENOMIC DNA]</scope>
    <source>
        <strain evidence="3">TX430BB</strain>
    </source>
</reference>
<dbReference type="AlphaFoldDB" id="A0A066XKT8"/>
<dbReference type="Proteomes" id="UP000027238">
    <property type="component" value="Unassembled WGS sequence"/>
</dbReference>
<proteinExistence type="predicted"/>
<evidence type="ECO:0000256" key="1">
    <source>
        <dbReference type="SAM" id="MobiDB-lite"/>
    </source>
</evidence>
<organism evidence="2 3">
    <name type="scientific">Colletotrichum sublineola</name>
    <name type="common">Sorghum anthracnose fungus</name>
    <dbReference type="NCBI Taxonomy" id="1173701"/>
    <lineage>
        <taxon>Eukaryota</taxon>
        <taxon>Fungi</taxon>
        <taxon>Dikarya</taxon>
        <taxon>Ascomycota</taxon>
        <taxon>Pezizomycotina</taxon>
        <taxon>Sordariomycetes</taxon>
        <taxon>Hypocreomycetidae</taxon>
        <taxon>Glomerellales</taxon>
        <taxon>Glomerellaceae</taxon>
        <taxon>Colletotrichum</taxon>
        <taxon>Colletotrichum graminicola species complex</taxon>
    </lineage>
</organism>
<feature type="region of interest" description="Disordered" evidence="1">
    <location>
        <begin position="90"/>
        <end position="117"/>
    </location>
</feature>
<comment type="caution">
    <text evidence="2">The sequence shown here is derived from an EMBL/GenBank/DDBJ whole genome shotgun (WGS) entry which is preliminary data.</text>
</comment>
<protein>
    <submittedName>
        <fullName evidence="2">Uncharacterized protein</fullName>
    </submittedName>
</protein>
<feature type="compositionally biased region" description="Polar residues" evidence="1">
    <location>
        <begin position="38"/>
        <end position="53"/>
    </location>
</feature>
<evidence type="ECO:0000313" key="2">
    <source>
        <dbReference type="EMBL" id="KDN68254.1"/>
    </source>
</evidence>
<dbReference type="HOGENOM" id="CLU_2084729_0_0_1"/>
<dbReference type="EMBL" id="JMSE01000695">
    <property type="protein sequence ID" value="KDN68254.1"/>
    <property type="molecule type" value="Genomic_DNA"/>
</dbReference>
<gene>
    <name evidence="2" type="ORF">CSUB01_06000</name>
</gene>
<evidence type="ECO:0000313" key="3">
    <source>
        <dbReference type="Proteomes" id="UP000027238"/>
    </source>
</evidence>
<keyword evidence="3" id="KW-1185">Reference proteome</keyword>
<feature type="region of interest" description="Disordered" evidence="1">
    <location>
        <begin position="12"/>
        <end position="60"/>
    </location>
</feature>